<evidence type="ECO:0000313" key="1">
    <source>
        <dbReference type="EMBL" id="CAH0394962.1"/>
    </source>
</evidence>
<evidence type="ECO:0000313" key="2">
    <source>
        <dbReference type="Proteomes" id="UP001152759"/>
    </source>
</evidence>
<sequence>MEAFNKVELSTPVVESIHARDLELGVRYPLQKLEKTFTKYGDAILAFIPISSEETRKLFLPKPYVKSMTEENINEINAGKFDIICVSSVQNSFKFEVQPSE</sequence>
<accession>A0A9P0F9E3</accession>
<keyword evidence="2" id="KW-1185">Reference proteome</keyword>
<organism evidence="1 2">
    <name type="scientific">Bemisia tabaci</name>
    <name type="common">Sweetpotato whitefly</name>
    <name type="synonym">Aleurodes tabaci</name>
    <dbReference type="NCBI Taxonomy" id="7038"/>
    <lineage>
        <taxon>Eukaryota</taxon>
        <taxon>Metazoa</taxon>
        <taxon>Ecdysozoa</taxon>
        <taxon>Arthropoda</taxon>
        <taxon>Hexapoda</taxon>
        <taxon>Insecta</taxon>
        <taxon>Pterygota</taxon>
        <taxon>Neoptera</taxon>
        <taxon>Paraneoptera</taxon>
        <taxon>Hemiptera</taxon>
        <taxon>Sternorrhyncha</taxon>
        <taxon>Aleyrodoidea</taxon>
        <taxon>Aleyrodidae</taxon>
        <taxon>Aleyrodinae</taxon>
        <taxon>Bemisia</taxon>
    </lineage>
</organism>
<proteinExistence type="predicted"/>
<name>A0A9P0F9E3_BEMTA</name>
<gene>
    <name evidence="1" type="ORF">BEMITA_LOCUS13205</name>
</gene>
<protein>
    <submittedName>
        <fullName evidence="1">Uncharacterized protein</fullName>
    </submittedName>
</protein>
<dbReference type="EMBL" id="OU963869">
    <property type="protein sequence ID" value="CAH0394962.1"/>
    <property type="molecule type" value="Genomic_DNA"/>
</dbReference>
<dbReference type="Proteomes" id="UP001152759">
    <property type="component" value="Chromosome 8"/>
</dbReference>
<dbReference type="AlphaFoldDB" id="A0A9P0F9E3"/>
<reference evidence="1" key="1">
    <citation type="submission" date="2021-12" db="EMBL/GenBank/DDBJ databases">
        <authorList>
            <person name="King R."/>
        </authorList>
    </citation>
    <scope>NUCLEOTIDE SEQUENCE</scope>
</reference>